<dbReference type="EMBL" id="CAEKDK010000008">
    <property type="protein sequence ID" value="CAB4289843.1"/>
    <property type="molecule type" value="Genomic_DNA"/>
</dbReference>
<evidence type="ECO:0000313" key="1">
    <source>
        <dbReference type="EMBL" id="CAB4289843.1"/>
    </source>
</evidence>
<protein>
    <submittedName>
        <fullName evidence="1">Uncharacterized protein</fullName>
    </submittedName>
</protein>
<reference evidence="1 2" key="1">
    <citation type="submission" date="2020-05" db="EMBL/GenBank/DDBJ databases">
        <authorList>
            <person name="Campoy J."/>
            <person name="Schneeberger K."/>
            <person name="Spophaly S."/>
        </authorList>
    </citation>
    <scope>NUCLEOTIDE SEQUENCE [LARGE SCALE GENOMIC DNA]</scope>
    <source>
        <strain evidence="1">PruArmRojPasFocal</strain>
    </source>
</reference>
<accession>A0A6J5VNJ4</accession>
<sequence length="65" mass="7410">MSISRRGSHPPVCDHAASGVAPEVFVRRGRPSGVGTTWLELWFMSHFSPHHEHRHSLRLQIVSVW</sequence>
<proteinExistence type="predicted"/>
<dbReference type="AlphaFoldDB" id="A0A6J5VNJ4"/>
<gene>
    <name evidence="1" type="ORF">CURHAP_LOCUS49447</name>
</gene>
<dbReference type="Proteomes" id="UP000507222">
    <property type="component" value="Unassembled WGS sequence"/>
</dbReference>
<evidence type="ECO:0000313" key="2">
    <source>
        <dbReference type="Proteomes" id="UP000507222"/>
    </source>
</evidence>
<name>A0A6J5VNJ4_PRUAR</name>
<organism evidence="1 2">
    <name type="scientific">Prunus armeniaca</name>
    <name type="common">Apricot</name>
    <name type="synonym">Armeniaca vulgaris</name>
    <dbReference type="NCBI Taxonomy" id="36596"/>
    <lineage>
        <taxon>Eukaryota</taxon>
        <taxon>Viridiplantae</taxon>
        <taxon>Streptophyta</taxon>
        <taxon>Embryophyta</taxon>
        <taxon>Tracheophyta</taxon>
        <taxon>Spermatophyta</taxon>
        <taxon>Magnoliopsida</taxon>
        <taxon>eudicotyledons</taxon>
        <taxon>Gunneridae</taxon>
        <taxon>Pentapetalae</taxon>
        <taxon>rosids</taxon>
        <taxon>fabids</taxon>
        <taxon>Rosales</taxon>
        <taxon>Rosaceae</taxon>
        <taxon>Amygdaloideae</taxon>
        <taxon>Amygdaleae</taxon>
        <taxon>Prunus</taxon>
    </lineage>
</organism>